<feature type="compositionally biased region" description="Basic and acidic residues" evidence="1">
    <location>
        <begin position="34"/>
        <end position="44"/>
    </location>
</feature>
<name>A0ABR1JUY7_9AGAR</name>
<comment type="caution">
    <text evidence="2">The sequence shown here is derived from an EMBL/GenBank/DDBJ whole genome shotgun (WGS) entry which is preliminary data.</text>
</comment>
<evidence type="ECO:0000313" key="3">
    <source>
        <dbReference type="Proteomes" id="UP001498398"/>
    </source>
</evidence>
<proteinExistence type="predicted"/>
<dbReference type="Proteomes" id="UP001498398">
    <property type="component" value="Unassembled WGS sequence"/>
</dbReference>
<keyword evidence="3" id="KW-1185">Reference proteome</keyword>
<gene>
    <name evidence="2" type="ORF">VKT23_005085</name>
</gene>
<feature type="region of interest" description="Disordered" evidence="1">
    <location>
        <begin position="156"/>
        <end position="183"/>
    </location>
</feature>
<feature type="region of interest" description="Disordered" evidence="1">
    <location>
        <begin position="278"/>
        <end position="323"/>
    </location>
</feature>
<sequence>MFRSSSPYSPFFMSGLQPSEDFHRRGSLPTNSLHRTDSVRTRDVQDRSFLSLDLAESQSMKSVKHLGDGKASDSLKSPQQSPLRLRSSRDSLRTIPSPKPVPSVTLPEVPSPRLISITNTTHTFKFPLPPSSPSKAKPFIPSPAGPSTVPAIASPTAIVPQRSNSTATWKSSSTVSTRYKRSRRSDALARLEGRFPGTYKKRFSFASKKNFMNMLDDEDDGDDESGFGKDVESDDSFVDLPIDFSSSASPRVSLHGVYPDDDEDVVIPRSPAHRRLLSWGQTRSVRSRRSQSQSVSNYSPSSAYLKPKTSPSPPRRRRSRTVTMFPLTSFIDLKGEAGSKENDEEWGWRSFIEISSLS</sequence>
<feature type="region of interest" description="Disordered" evidence="1">
    <location>
        <begin position="59"/>
        <end position="107"/>
    </location>
</feature>
<feature type="compositionally biased region" description="Low complexity" evidence="1">
    <location>
        <begin position="290"/>
        <end position="302"/>
    </location>
</feature>
<evidence type="ECO:0000256" key="1">
    <source>
        <dbReference type="SAM" id="MobiDB-lite"/>
    </source>
</evidence>
<feature type="region of interest" description="Disordered" evidence="1">
    <location>
        <begin position="1"/>
        <end position="44"/>
    </location>
</feature>
<organism evidence="2 3">
    <name type="scientific">Marasmiellus scandens</name>
    <dbReference type="NCBI Taxonomy" id="2682957"/>
    <lineage>
        <taxon>Eukaryota</taxon>
        <taxon>Fungi</taxon>
        <taxon>Dikarya</taxon>
        <taxon>Basidiomycota</taxon>
        <taxon>Agaricomycotina</taxon>
        <taxon>Agaricomycetes</taxon>
        <taxon>Agaricomycetidae</taxon>
        <taxon>Agaricales</taxon>
        <taxon>Marasmiineae</taxon>
        <taxon>Omphalotaceae</taxon>
        <taxon>Marasmiellus</taxon>
    </lineage>
</organism>
<dbReference type="EMBL" id="JBANRG010000005">
    <property type="protein sequence ID" value="KAK7466357.1"/>
    <property type="molecule type" value="Genomic_DNA"/>
</dbReference>
<evidence type="ECO:0000313" key="2">
    <source>
        <dbReference type="EMBL" id="KAK7466357.1"/>
    </source>
</evidence>
<reference evidence="2 3" key="1">
    <citation type="submission" date="2024-01" db="EMBL/GenBank/DDBJ databases">
        <title>A draft genome for the cacao thread blight pathogen Marasmiellus scandens.</title>
        <authorList>
            <person name="Baruah I.K."/>
            <person name="Leung J."/>
            <person name="Bukari Y."/>
            <person name="Amoako-Attah I."/>
            <person name="Meinhardt L.W."/>
            <person name="Bailey B.A."/>
            <person name="Cohen S.P."/>
        </authorList>
    </citation>
    <scope>NUCLEOTIDE SEQUENCE [LARGE SCALE GENOMIC DNA]</scope>
    <source>
        <strain evidence="2 3">GH-19</strain>
    </source>
</reference>
<feature type="compositionally biased region" description="Polar residues" evidence="1">
    <location>
        <begin position="161"/>
        <end position="177"/>
    </location>
</feature>
<protein>
    <submittedName>
        <fullName evidence="2">Uncharacterized protein</fullName>
    </submittedName>
</protein>
<accession>A0ABR1JUY7</accession>